<evidence type="ECO:0000313" key="1">
    <source>
        <dbReference type="EMBL" id="CAG8689610.1"/>
    </source>
</evidence>
<sequence>MTTAESVKMDILQLEEAVKIAEKIVANLGRNKKGNLKQKQRKKTLLID</sequence>
<proteinExistence type="predicted"/>
<evidence type="ECO:0000313" key="2">
    <source>
        <dbReference type="Proteomes" id="UP000789570"/>
    </source>
</evidence>
<reference evidence="1" key="1">
    <citation type="submission" date="2021-06" db="EMBL/GenBank/DDBJ databases">
        <authorList>
            <person name="Kallberg Y."/>
            <person name="Tangrot J."/>
            <person name="Rosling A."/>
        </authorList>
    </citation>
    <scope>NUCLEOTIDE SEQUENCE</scope>
    <source>
        <strain evidence="1">UK204</strain>
    </source>
</reference>
<dbReference type="EMBL" id="CAJVPQ010006805">
    <property type="protein sequence ID" value="CAG8689610.1"/>
    <property type="molecule type" value="Genomic_DNA"/>
</dbReference>
<organism evidence="1 2">
    <name type="scientific">Funneliformis caledonium</name>
    <dbReference type="NCBI Taxonomy" id="1117310"/>
    <lineage>
        <taxon>Eukaryota</taxon>
        <taxon>Fungi</taxon>
        <taxon>Fungi incertae sedis</taxon>
        <taxon>Mucoromycota</taxon>
        <taxon>Glomeromycotina</taxon>
        <taxon>Glomeromycetes</taxon>
        <taxon>Glomerales</taxon>
        <taxon>Glomeraceae</taxon>
        <taxon>Funneliformis</taxon>
    </lineage>
</organism>
<accession>A0A9N9EQV9</accession>
<gene>
    <name evidence="1" type="ORF">FCALED_LOCUS12887</name>
</gene>
<feature type="non-terminal residue" evidence="1">
    <location>
        <position position="48"/>
    </location>
</feature>
<comment type="caution">
    <text evidence="1">The sequence shown here is derived from an EMBL/GenBank/DDBJ whole genome shotgun (WGS) entry which is preliminary data.</text>
</comment>
<dbReference type="AlphaFoldDB" id="A0A9N9EQV9"/>
<name>A0A9N9EQV9_9GLOM</name>
<protein>
    <submittedName>
        <fullName evidence="1">17791_t:CDS:1</fullName>
    </submittedName>
</protein>
<keyword evidence="2" id="KW-1185">Reference proteome</keyword>
<dbReference type="Proteomes" id="UP000789570">
    <property type="component" value="Unassembled WGS sequence"/>
</dbReference>